<evidence type="ECO:0000313" key="11">
    <source>
        <dbReference type="Proteomes" id="UP001190452"/>
    </source>
</evidence>
<feature type="domain" description="Cytochrome b561 bacterial/Ni-hydrogenase" evidence="7">
    <location>
        <begin position="12"/>
        <end position="171"/>
    </location>
</feature>
<evidence type="ECO:0000256" key="1">
    <source>
        <dbReference type="ARBA" id="ARBA00004651"/>
    </source>
</evidence>
<dbReference type="SUPFAM" id="SSF81342">
    <property type="entry name" value="Transmembrane di-heme cytochromes"/>
    <property type="match status" value="1"/>
</dbReference>
<evidence type="ECO:0000256" key="6">
    <source>
        <dbReference type="SAM" id="Phobius"/>
    </source>
</evidence>
<reference evidence="8 11" key="1">
    <citation type="submission" date="2023-07" db="EMBL/GenBank/DDBJ databases">
        <authorList>
            <person name="Peeters C."/>
        </authorList>
    </citation>
    <scope>NUCLEOTIDE SEQUENCE</scope>
    <source>
        <strain evidence="9 11">R-77569</strain>
        <strain evidence="8">R-77591</strain>
    </source>
</reference>
<evidence type="ECO:0000313" key="10">
    <source>
        <dbReference type="Proteomes" id="UP001190002"/>
    </source>
</evidence>
<keyword evidence="5 6" id="KW-0472">Membrane</keyword>
<keyword evidence="2" id="KW-1003">Cell membrane</keyword>
<dbReference type="EMBL" id="CAUDKV010000001">
    <property type="protein sequence ID" value="CAJ0851189.1"/>
    <property type="molecule type" value="Genomic_DNA"/>
</dbReference>
<dbReference type="Proteomes" id="UP001190002">
    <property type="component" value="Unassembled WGS sequence"/>
</dbReference>
<comment type="subcellular location">
    <subcellularLocation>
        <location evidence="1">Cell membrane</location>
        <topology evidence="1">Multi-pass membrane protein</topology>
    </subcellularLocation>
</comment>
<keyword evidence="4 6" id="KW-1133">Transmembrane helix</keyword>
<dbReference type="GO" id="GO:0005886">
    <property type="term" value="C:plasma membrane"/>
    <property type="evidence" value="ECO:0007669"/>
    <property type="project" value="UniProtKB-SubCell"/>
</dbReference>
<evidence type="ECO:0000256" key="2">
    <source>
        <dbReference type="ARBA" id="ARBA00022475"/>
    </source>
</evidence>
<keyword evidence="11" id="KW-1185">Reference proteome</keyword>
<evidence type="ECO:0000313" key="8">
    <source>
        <dbReference type="EMBL" id="CAJ0681007.1"/>
    </source>
</evidence>
<accession>A0AAD2AJS6</accession>
<proteinExistence type="predicted"/>
<sequence>MTQESPTPAPAWDAVVRLTHWSVAALVLWNLFEDSGGPLHRNLGYAAAALVALRLVWGVVGSPNARFAAWWPRVSTLRRYLASLRTGTPMKFASHNPLGALGMLAMWGLVAALTVTGWLSRLDAFWGEDWPIALHAWAAYALLALVVLHVSAAIVMSVLHKDNLILAMLTGKKQRHD</sequence>
<keyword evidence="3 6" id="KW-0812">Transmembrane</keyword>
<feature type="transmembrane region" description="Helical" evidence="6">
    <location>
        <begin position="139"/>
        <end position="159"/>
    </location>
</feature>
<dbReference type="Gene3D" id="1.20.950.20">
    <property type="entry name" value="Transmembrane di-heme cytochromes, Chain C"/>
    <property type="match status" value="1"/>
</dbReference>
<gene>
    <name evidence="9" type="ORF">R77569_00452</name>
    <name evidence="8" type="ORF">R77591_01118</name>
</gene>
<dbReference type="InterPro" id="IPR011577">
    <property type="entry name" value="Cyt_b561_bac/Ni-Hgenase"/>
</dbReference>
<dbReference type="GO" id="GO:0009055">
    <property type="term" value="F:electron transfer activity"/>
    <property type="evidence" value="ECO:0007669"/>
    <property type="project" value="InterPro"/>
</dbReference>
<evidence type="ECO:0000256" key="5">
    <source>
        <dbReference type="ARBA" id="ARBA00023136"/>
    </source>
</evidence>
<dbReference type="RefSeq" id="WP_063391636.1">
    <property type="nucleotide sequence ID" value="NZ_CATVWW010000001.1"/>
</dbReference>
<evidence type="ECO:0000313" key="9">
    <source>
        <dbReference type="EMBL" id="CAJ0851189.1"/>
    </source>
</evidence>
<dbReference type="AlphaFoldDB" id="A0AAD2AJS6"/>
<dbReference type="GO" id="GO:0020037">
    <property type="term" value="F:heme binding"/>
    <property type="evidence" value="ECO:0007669"/>
    <property type="project" value="TreeGrafter"/>
</dbReference>
<dbReference type="PANTHER" id="PTHR30485">
    <property type="entry name" value="NI/FE-HYDROGENASE 1 B-TYPE CYTOCHROME SUBUNIT"/>
    <property type="match status" value="1"/>
</dbReference>
<evidence type="ECO:0000256" key="3">
    <source>
        <dbReference type="ARBA" id="ARBA00022692"/>
    </source>
</evidence>
<dbReference type="Proteomes" id="UP001190452">
    <property type="component" value="Unassembled WGS sequence"/>
</dbReference>
<feature type="transmembrane region" description="Helical" evidence="6">
    <location>
        <begin position="98"/>
        <end position="119"/>
    </location>
</feature>
<organism evidence="8 10">
    <name type="scientific">Ralstonia mannitolilytica</name>
    <dbReference type="NCBI Taxonomy" id="105219"/>
    <lineage>
        <taxon>Bacteria</taxon>
        <taxon>Pseudomonadati</taxon>
        <taxon>Pseudomonadota</taxon>
        <taxon>Betaproteobacteria</taxon>
        <taxon>Burkholderiales</taxon>
        <taxon>Burkholderiaceae</taxon>
        <taxon>Ralstonia</taxon>
    </lineage>
</organism>
<evidence type="ECO:0000259" key="7">
    <source>
        <dbReference type="Pfam" id="PF01292"/>
    </source>
</evidence>
<dbReference type="GO" id="GO:0022904">
    <property type="term" value="P:respiratory electron transport chain"/>
    <property type="evidence" value="ECO:0007669"/>
    <property type="project" value="InterPro"/>
</dbReference>
<dbReference type="InterPro" id="IPR051542">
    <property type="entry name" value="Hydrogenase_cytochrome"/>
</dbReference>
<dbReference type="EMBL" id="CATVXE010000004">
    <property type="protein sequence ID" value="CAJ0681007.1"/>
    <property type="molecule type" value="Genomic_DNA"/>
</dbReference>
<comment type="caution">
    <text evidence="8">The sequence shown here is derived from an EMBL/GenBank/DDBJ whole genome shotgun (WGS) entry which is preliminary data.</text>
</comment>
<name>A0AAD2AJS6_9RALS</name>
<dbReference type="PANTHER" id="PTHR30485:SF2">
    <property type="entry name" value="BLL0597 PROTEIN"/>
    <property type="match status" value="1"/>
</dbReference>
<dbReference type="InterPro" id="IPR016174">
    <property type="entry name" value="Di-haem_cyt_TM"/>
</dbReference>
<protein>
    <recommendedName>
        <fullName evidence="7">Cytochrome b561 bacterial/Ni-hydrogenase domain-containing protein</fullName>
    </recommendedName>
</protein>
<evidence type="ECO:0000256" key="4">
    <source>
        <dbReference type="ARBA" id="ARBA00022989"/>
    </source>
</evidence>
<dbReference type="Pfam" id="PF01292">
    <property type="entry name" value="Ni_hydr_CYTB"/>
    <property type="match status" value="1"/>
</dbReference>